<evidence type="ECO:0000256" key="2">
    <source>
        <dbReference type="SAM" id="Phobius"/>
    </source>
</evidence>
<accession>A0A558GV04</accession>
<feature type="transmembrane region" description="Helical" evidence="2">
    <location>
        <begin position="78"/>
        <end position="100"/>
    </location>
</feature>
<dbReference type="RefSeq" id="WP_144652131.1">
    <property type="nucleotide sequence ID" value="NZ_VNFK01000013.1"/>
</dbReference>
<proteinExistence type="predicted"/>
<keyword evidence="2" id="KW-0472">Membrane</keyword>
<evidence type="ECO:0000313" key="4">
    <source>
        <dbReference type="Proteomes" id="UP000316500"/>
    </source>
</evidence>
<organism evidence="3 4">
    <name type="scientific">Paenarthrobacter nitroguajacolicus</name>
    <name type="common">Arthrobacter nitroguajacolicus</name>
    <dbReference type="NCBI Taxonomy" id="211146"/>
    <lineage>
        <taxon>Bacteria</taxon>
        <taxon>Bacillati</taxon>
        <taxon>Actinomycetota</taxon>
        <taxon>Actinomycetes</taxon>
        <taxon>Micrococcales</taxon>
        <taxon>Micrococcaceae</taxon>
        <taxon>Paenarthrobacter</taxon>
    </lineage>
</organism>
<feature type="transmembrane region" description="Helical" evidence="2">
    <location>
        <begin position="145"/>
        <end position="165"/>
    </location>
</feature>
<name>A0A558GV04_PAENT</name>
<dbReference type="OrthoDB" id="4949736at2"/>
<keyword evidence="2" id="KW-1133">Transmembrane helix</keyword>
<gene>
    <name evidence="3" type="ORF">FQP90_16325</name>
</gene>
<feature type="transmembrane region" description="Helical" evidence="2">
    <location>
        <begin position="42"/>
        <end position="66"/>
    </location>
</feature>
<reference evidence="3 4" key="1">
    <citation type="submission" date="2019-07" db="EMBL/GenBank/DDBJ databases">
        <title>Diversity of Bacteria from Kongsfjorden, Arctic.</title>
        <authorList>
            <person name="Yu Y."/>
        </authorList>
    </citation>
    <scope>NUCLEOTIDE SEQUENCE [LARGE SCALE GENOMIC DNA]</scope>
    <source>
        <strain evidence="3 4">SM1928</strain>
    </source>
</reference>
<dbReference type="Proteomes" id="UP000316500">
    <property type="component" value="Unassembled WGS sequence"/>
</dbReference>
<feature type="transmembrane region" description="Helical" evidence="2">
    <location>
        <begin position="106"/>
        <end position="125"/>
    </location>
</feature>
<evidence type="ECO:0000256" key="1">
    <source>
        <dbReference type="SAM" id="MobiDB-lite"/>
    </source>
</evidence>
<dbReference type="AlphaFoldDB" id="A0A558GV04"/>
<evidence type="ECO:0000313" key="3">
    <source>
        <dbReference type="EMBL" id="TVU60701.1"/>
    </source>
</evidence>
<feature type="region of interest" description="Disordered" evidence="1">
    <location>
        <begin position="175"/>
        <end position="201"/>
    </location>
</feature>
<comment type="caution">
    <text evidence="3">The sequence shown here is derived from an EMBL/GenBank/DDBJ whole genome shotgun (WGS) entry which is preliminary data.</text>
</comment>
<sequence>MERHNHPTLSAATLLFIYFAAMAAGMVELSLAAGYLTGAASLTPGLVLAGVGTLAAGLAFLAWSLWGLHRNSLVFPRYAIPVLAAAAAAHVAVMAAGVTIQRSLDVSHFAALGLTLMALAGAGWLKRHHKTNDGGAHGQPRTGRLLAAAFGAAVVVATVATPGLAASMAGQYAVPHGEHGQAPSGESGQGSNPALDPGHHH</sequence>
<protein>
    <submittedName>
        <fullName evidence="3">Uncharacterized protein</fullName>
    </submittedName>
</protein>
<dbReference type="EMBL" id="VNFK01000013">
    <property type="protein sequence ID" value="TVU60701.1"/>
    <property type="molecule type" value="Genomic_DNA"/>
</dbReference>
<keyword evidence="2" id="KW-0812">Transmembrane</keyword>